<dbReference type="Proteomes" id="UP001157502">
    <property type="component" value="Chromosome 2"/>
</dbReference>
<comment type="caution">
    <text evidence="1">The sequence shown here is derived from an EMBL/GenBank/DDBJ whole genome shotgun (WGS) entry which is preliminary data.</text>
</comment>
<gene>
    <name evidence="1" type="ORF">DPEC_G00019130</name>
</gene>
<accession>A0ACC2HG91</accession>
<name>A0ACC2HG91_DALPE</name>
<evidence type="ECO:0000313" key="2">
    <source>
        <dbReference type="Proteomes" id="UP001157502"/>
    </source>
</evidence>
<protein>
    <submittedName>
        <fullName evidence="1">Uncharacterized protein</fullName>
    </submittedName>
</protein>
<keyword evidence="2" id="KW-1185">Reference proteome</keyword>
<evidence type="ECO:0000313" key="1">
    <source>
        <dbReference type="EMBL" id="KAJ8014766.1"/>
    </source>
</evidence>
<dbReference type="EMBL" id="CM055729">
    <property type="protein sequence ID" value="KAJ8014766.1"/>
    <property type="molecule type" value="Genomic_DNA"/>
</dbReference>
<proteinExistence type="predicted"/>
<organism evidence="1 2">
    <name type="scientific">Dallia pectoralis</name>
    <name type="common">Alaska blackfish</name>
    <dbReference type="NCBI Taxonomy" id="75939"/>
    <lineage>
        <taxon>Eukaryota</taxon>
        <taxon>Metazoa</taxon>
        <taxon>Chordata</taxon>
        <taxon>Craniata</taxon>
        <taxon>Vertebrata</taxon>
        <taxon>Euteleostomi</taxon>
        <taxon>Actinopterygii</taxon>
        <taxon>Neopterygii</taxon>
        <taxon>Teleostei</taxon>
        <taxon>Protacanthopterygii</taxon>
        <taxon>Esociformes</taxon>
        <taxon>Umbridae</taxon>
        <taxon>Dallia</taxon>
    </lineage>
</organism>
<sequence>MSHLSKSRLDYKEQPNGADHICIPLVTARLTIWGVGRAPQRNLWKSFLLLNFELRFGEGMEEMPVILEEALGLSIQQFK</sequence>
<reference evidence="1" key="1">
    <citation type="submission" date="2021-05" db="EMBL/GenBank/DDBJ databases">
        <authorList>
            <person name="Pan Q."/>
            <person name="Jouanno E."/>
            <person name="Zahm M."/>
            <person name="Klopp C."/>
            <person name="Cabau C."/>
            <person name="Louis A."/>
            <person name="Berthelot C."/>
            <person name="Parey E."/>
            <person name="Roest Crollius H."/>
            <person name="Montfort J."/>
            <person name="Robinson-Rechavi M."/>
            <person name="Bouchez O."/>
            <person name="Lampietro C."/>
            <person name="Lopez Roques C."/>
            <person name="Donnadieu C."/>
            <person name="Postlethwait J."/>
            <person name="Bobe J."/>
            <person name="Dillon D."/>
            <person name="Chandos A."/>
            <person name="von Hippel F."/>
            <person name="Guiguen Y."/>
        </authorList>
    </citation>
    <scope>NUCLEOTIDE SEQUENCE</scope>
    <source>
        <strain evidence="1">YG-Jan2019</strain>
    </source>
</reference>